<name>A0A6C0JWL1_9ZZZZ</name>
<reference evidence="1" key="1">
    <citation type="journal article" date="2020" name="Nature">
        <title>Giant virus diversity and host interactions through global metagenomics.</title>
        <authorList>
            <person name="Schulz F."/>
            <person name="Roux S."/>
            <person name="Paez-Espino D."/>
            <person name="Jungbluth S."/>
            <person name="Walsh D.A."/>
            <person name="Denef V.J."/>
            <person name="McMahon K.D."/>
            <person name="Konstantinidis K.T."/>
            <person name="Eloe-Fadrosh E.A."/>
            <person name="Kyrpides N.C."/>
            <person name="Woyke T."/>
        </authorList>
    </citation>
    <scope>NUCLEOTIDE SEQUENCE</scope>
    <source>
        <strain evidence="1">GVMAG-S-1064190-84</strain>
    </source>
</reference>
<accession>A0A6C0JWL1</accession>
<proteinExistence type="predicted"/>
<evidence type="ECO:0008006" key="2">
    <source>
        <dbReference type="Google" id="ProtNLM"/>
    </source>
</evidence>
<sequence>MTDFKTSFIVDKQVPQFIREDHPKFISFLEAYYEFLENEQFTDGDSQLNDVTTQLKKFKYISDIDRSLDDFEDRFMAMFAPLIPADTVLTKDFLLKHLFPLYNSKGSEKSFRLLFRMLFGEEIAIKTPKDSILKCSDGKWKVEKILRIDPTIQSYYTGDGTTTEFLLPQEISANEYTVYIDDILQVTGYFVKKELKKIIFDSAPTNNAIVKILYTNFDVSLLANRKIIGESSNASAVIEKINIRNISSEYYYQIYIDNKTIVGSFLNGETLTCDIISNDVLINIRLSTLSQLDRIDIVNPGASYNVGDYVTFLDSAPTPAVAIINDVESGTIEDVIVLNGGAGFKVGDNVKAVGISNTAFEGDVISVDSTGRNTLNTVTIYTDIISDYQNIVLSNTNYGFPVVGTENTNTSIINALSSVVITDLGPITAANVMISTISSDEVIYVEPTHIAGNIRLNDIGILGKINIANAGINYTIGEYLQFNNLSGDYSGRNANAHISNVAANGAITAVTINNGGQGYQNELLPIITISTANGTGANLVVTTIMGEGESIQGVLPRDADGNIVYAGQIKSIRILESGAGYVASPRIDLSGKGNGLATANAIIQDSIQILPGRWTSADGILSSDEARIQGRDYYINYSYLISSQVEFKKYKKLLHDIMHPVGMIDYCEYNIKDTINSETGSITNILNTRDISGTVNTNSSIYVIGTNTKFVLSNTNGILVPGANISINNSIKTVNTILSNTMLTVTSAYSFTANAQTLTIIS</sequence>
<dbReference type="AlphaFoldDB" id="A0A6C0JWL1"/>
<dbReference type="EMBL" id="MN740699">
    <property type="protein sequence ID" value="QHU08777.1"/>
    <property type="molecule type" value="Genomic_DNA"/>
</dbReference>
<organism evidence="1">
    <name type="scientific">viral metagenome</name>
    <dbReference type="NCBI Taxonomy" id="1070528"/>
    <lineage>
        <taxon>unclassified sequences</taxon>
        <taxon>metagenomes</taxon>
        <taxon>organismal metagenomes</taxon>
    </lineage>
</organism>
<protein>
    <recommendedName>
        <fullName evidence="2">Baseplate wedge subunit</fullName>
    </recommendedName>
</protein>
<evidence type="ECO:0000313" key="1">
    <source>
        <dbReference type="EMBL" id="QHU08777.1"/>
    </source>
</evidence>